<proteinExistence type="predicted"/>
<sequence>MHLQANYVLVRCNNAKLHDASSLTGFSLLLLHYSSPSSSAALRTAVRRSHSPLAMQSKSAVMRCTDDVFETIVYTV</sequence>
<gene>
    <name evidence="1" type="ORF">E2C01_055645</name>
</gene>
<name>A0A5B7GNA4_PORTR</name>
<dbReference type="Proteomes" id="UP000324222">
    <property type="component" value="Unassembled WGS sequence"/>
</dbReference>
<keyword evidence="2" id="KW-1185">Reference proteome</keyword>
<evidence type="ECO:0000313" key="2">
    <source>
        <dbReference type="Proteomes" id="UP000324222"/>
    </source>
</evidence>
<organism evidence="1 2">
    <name type="scientific">Portunus trituberculatus</name>
    <name type="common">Swimming crab</name>
    <name type="synonym">Neptunus trituberculatus</name>
    <dbReference type="NCBI Taxonomy" id="210409"/>
    <lineage>
        <taxon>Eukaryota</taxon>
        <taxon>Metazoa</taxon>
        <taxon>Ecdysozoa</taxon>
        <taxon>Arthropoda</taxon>
        <taxon>Crustacea</taxon>
        <taxon>Multicrustacea</taxon>
        <taxon>Malacostraca</taxon>
        <taxon>Eumalacostraca</taxon>
        <taxon>Eucarida</taxon>
        <taxon>Decapoda</taxon>
        <taxon>Pleocyemata</taxon>
        <taxon>Brachyura</taxon>
        <taxon>Eubrachyura</taxon>
        <taxon>Portunoidea</taxon>
        <taxon>Portunidae</taxon>
        <taxon>Portuninae</taxon>
        <taxon>Portunus</taxon>
    </lineage>
</organism>
<protein>
    <submittedName>
        <fullName evidence="1">Uncharacterized protein</fullName>
    </submittedName>
</protein>
<dbReference type="AlphaFoldDB" id="A0A5B7GNA4"/>
<dbReference type="EMBL" id="VSRR010018662">
    <property type="protein sequence ID" value="MPC61571.1"/>
    <property type="molecule type" value="Genomic_DNA"/>
</dbReference>
<accession>A0A5B7GNA4</accession>
<reference evidence="1 2" key="1">
    <citation type="submission" date="2019-05" db="EMBL/GenBank/DDBJ databases">
        <title>Another draft genome of Portunus trituberculatus and its Hox gene families provides insights of decapod evolution.</title>
        <authorList>
            <person name="Jeong J.-H."/>
            <person name="Song I."/>
            <person name="Kim S."/>
            <person name="Choi T."/>
            <person name="Kim D."/>
            <person name="Ryu S."/>
            <person name="Kim W."/>
        </authorList>
    </citation>
    <scope>NUCLEOTIDE SEQUENCE [LARGE SCALE GENOMIC DNA]</scope>
    <source>
        <tissue evidence="1">Muscle</tissue>
    </source>
</reference>
<comment type="caution">
    <text evidence="1">The sequence shown here is derived from an EMBL/GenBank/DDBJ whole genome shotgun (WGS) entry which is preliminary data.</text>
</comment>
<evidence type="ECO:0000313" key="1">
    <source>
        <dbReference type="EMBL" id="MPC61571.1"/>
    </source>
</evidence>